<feature type="compositionally biased region" description="Basic and acidic residues" evidence="1">
    <location>
        <begin position="74"/>
        <end position="103"/>
    </location>
</feature>
<feature type="region of interest" description="Disordered" evidence="1">
    <location>
        <begin position="74"/>
        <end position="110"/>
    </location>
</feature>
<evidence type="ECO:0000313" key="2">
    <source>
        <dbReference type="EMBL" id="KAJ7669604.1"/>
    </source>
</evidence>
<dbReference type="Proteomes" id="UP001221757">
    <property type="component" value="Unassembled WGS sequence"/>
</dbReference>
<reference evidence="2" key="1">
    <citation type="submission" date="2023-03" db="EMBL/GenBank/DDBJ databases">
        <title>Massive genome expansion in bonnet fungi (Mycena s.s.) driven by repeated elements and novel gene families across ecological guilds.</title>
        <authorList>
            <consortium name="Lawrence Berkeley National Laboratory"/>
            <person name="Harder C.B."/>
            <person name="Miyauchi S."/>
            <person name="Viragh M."/>
            <person name="Kuo A."/>
            <person name="Thoen E."/>
            <person name="Andreopoulos B."/>
            <person name="Lu D."/>
            <person name="Skrede I."/>
            <person name="Drula E."/>
            <person name="Henrissat B."/>
            <person name="Morin E."/>
            <person name="Kohler A."/>
            <person name="Barry K."/>
            <person name="LaButti K."/>
            <person name="Morin E."/>
            <person name="Salamov A."/>
            <person name="Lipzen A."/>
            <person name="Mereny Z."/>
            <person name="Hegedus B."/>
            <person name="Baldrian P."/>
            <person name="Stursova M."/>
            <person name="Weitz H."/>
            <person name="Taylor A."/>
            <person name="Grigoriev I.V."/>
            <person name="Nagy L.G."/>
            <person name="Martin F."/>
            <person name="Kauserud H."/>
        </authorList>
    </citation>
    <scope>NUCLEOTIDE SEQUENCE</scope>
    <source>
        <strain evidence="2">CBHHK067</strain>
    </source>
</reference>
<comment type="caution">
    <text evidence="2">The sequence shown here is derived from an EMBL/GenBank/DDBJ whole genome shotgun (WGS) entry which is preliminary data.</text>
</comment>
<dbReference type="InterPro" id="IPR036291">
    <property type="entry name" value="NAD(P)-bd_dom_sf"/>
</dbReference>
<organism evidence="2 3">
    <name type="scientific">Mycena rosella</name>
    <name type="common">Pink bonnet</name>
    <name type="synonym">Agaricus rosellus</name>
    <dbReference type="NCBI Taxonomy" id="1033263"/>
    <lineage>
        <taxon>Eukaryota</taxon>
        <taxon>Fungi</taxon>
        <taxon>Dikarya</taxon>
        <taxon>Basidiomycota</taxon>
        <taxon>Agaricomycotina</taxon>
        <taxon>Agaricomycetes</taxon>
        <taxon>Agaricomycetidae</taxon>
        <taxon>Agaricales</taxon>
        <taxon>Marasmiineae</taxon>
        <taxon>Mycenaceae</taxon>
        <taxon>Mycena</taxon>
    </lineage>
</organism>
<dbReference type="SUPFAM" id="SSF51735">
    <property type="entry name" value="NAD(P)-binding Rossmann-fold domains"/>
    <property type="match status" value="1"/>
</dbReference>
<dbReference type="AlphaFoldDB" id="A0AAD7G8A8"/>
<proteinExistence type="predicted"/>
<accession>A0AAD7G8A8</accession>
<protein>
    <submittedName>
        <fullName evidence="2">Uncharacterized protein</fullName>
    </submittedName>
</protein>
<dbReference type="EMBL" id="JARKIE010000187">
    <property type="protein sequence ID" value="KAJ7669604.1"/>
    <property type="molecule type" value="Genomic_DNA"/>
</dbReference>
<keyword evidence="3" id="KW-1185">Reference proteome</keyword>
<gene>
    <name evidence="2" type="ORF">B0H17DRAFT_207896</name>
</gene>
<name>A0AAD7G8A8_MYCRO</name>
<evidence type="ECO:0000313" key="3">
    <source>
        <dbReference type="Proteomes" id="UP001221757"/>
    </source>
</evidence>
<evidence type="ECO:0000256" key="1">
    <source>
        <dbReference type="SAM" id="MobiDB-lite"/>
    </source>
</evidence>
<sequence length="165" mass="17764">MLPCAIFQAVVHNAAATLGPLRLTVDNLERQIVSDHIGPFLLTKLIAPKILAAGTESYVPRVVYVSNDTTQGRTEVDGTWEKGEGRRETRTEIEEETKSRRGGGDGMTVLVETSGPAARAYPHTSFAPCVMSGSRDARRRPGSSGFLVPILPVRSCTLSSDRVVG</sequence>
<dbReference type="Gene3D" id="3.40.50.720">
    <property type="entry name" value="NAD(P)-binding Rossmann-like Domain"/>
    <property type="match status" value="1"/>
</dbReference>